<dbReference type="InterPro" id="IPR036390">
    <property type="entry name" value="WH_DNA-bd_sf"/>
</dbReference>
<name>A0A841U4H4_9BACL</name>
<dbReference type="GO" id="GO:0003677">
    <property type="term" value="F:DNA binding"/>
    <property type="evidence" value="ECO:0007669"/>
    <property type="project" value="UniProtKB-KW"/>
</dbReference>
<evidence type="ECO:0000313" key="5">
    <source>
        <dbReference type="EMBL" id="MBB6695607.1"/>
    </source>
</evidence>
<dbReference type="AlphaFoldDB" id="A0A841U4H4"/>
<dbReference type="RefSeq" id="WP_185139551.1">
    <property type="nucleotide sequence ID" value="NZ_BORM01000010.1"/>
</dbReference>
<keyword evidence="1" id="KW-0805">Transcription regulation</keyword>
<proteinExistence type="predicted"/>
<organism evidence="5 6">
    <name type="scientific">Cohnella xylanilytica</name>
    <dbReference type="NCBI Taxonomy" id="557555"/>
    <lineage>
        <taxon>Bacteria</taxon>
        <taxon>Bacillati</taxon>
        <taxon>Bacillota</taxon>
        <taxon>Bacilli</taxon>
        <taxon>Bacillales</taxon>
        <taxon>Paenibacillaceae</taxon>
        <taxon>Cohnella</taxon>
    </lineage>
</organism>
<evidence type="ECO:0000256" key="3">
    <source>
        <dbReference type="ARBA" id="ARBA00023163"/>
    </source>
</evidence>
<comment type="caution">
    <text evidence="5">The sequence shown here is derived from an EMBL/GenBank/DDBJ whole genome shotgun (WGS) entry which is preliminary data.</text>
</comment>
<keyword evidence="6" id="KW-1185">Reference proteome</keyword>
<reference evidence="5 6" key="1">
    <citation type="submission" date="2020-08" db="EMBL/GenBank/DDBJ databases">
        <title>Cohnella phylogeny.</title>
        <authorList>
            <person name="Dunlap C."/>
        </authorList>
    </citation>
    <scope>NUCLEOTIDE SEQUENCE [LARGE SCALE GENOMIC DNA]</scope>
    <source>
        <strain evidence="5 6">DSM 25239</strain>
    </source>
</reference>
<evidence type="ECO:0000259" key="4">
    <source>
        <dbReference type="PROSITE" id="PS51118"/>
    </source>
</evidence>
<dbReference type="Pfam" id="PF01638">
    <property type="entry name" value="HxlR"/>
    <property type="match status" value="1"/>
</dbReference>
<gene>
    <name evidence="5" type="ORF">H7B90_29870</name>
</gene>
<sequence length="114" mass="13037">MDSALEKDLLETNNEDQPPICEALDILGAKWSILVLAGLSNGPLRFKQLLREVKVVKTQSLTDALRHLEKNGLVRREVFPTVPVTVEYSLTDKGHDFRNVLEEIDKWVLKWRGK</sequence>
<dbReference type="PANTHER" id="PTHR33204:SF18">
    <property type="entry name" value="TRANSCRIPTIONAL REGULATORY PROTEIN"/>
    <property type="match status" value="1"/>
</dbReference>
<dbReference type="InterPro" id="IPR002577">
    <property type="entry name" value="HTH_HxlR"/>
</dbReference>
<dbReference type="PANTHER" id="PTHR33204">
    <property type="entry name" value="TRANSCRIPTIONAL REGULATOR, MARR FAMILY"/>
    <property type="match status" value="1"/>
</dbReference>
<keyword evidence="2" id="KW-0238">DNA-binding</keyword>
<dbReference type="SUPFAM" id="SSF46785">
    <property type="entry name" value="Winged helix' DNA-binding domain"/>
    <property type="match status" value="1"/>
</dbReference>
<dbReference type="InterPro" id="IPR036388">
    <property type="entry name" value="WH-like_DNA-bd_sf"/>
</dbReference>
<keyword evidence="3" id="KW-0804">Transcription</keyword>
<accession>A0A841U4H4</accession>
<dbReference type="EMBL" id="JACJVR010000130">
    <property type="protein sequence ID" value="MBB6695607.1"/>
    <property type="molecule type" value="Genomic_DNA"/>
</dbReference>
<evidence type="ECO:0000256" key="2">
    <source>
        <dbReference type="ARBA" id="ARBA00023125"/>
    </source>
</evidence>
<feature type="domain" description="HTH hxlR-type" evidence="4">
    <location>
        <begin position="17"/>
        <end position="114"/>
    </location>
</feature>
<evidence type="ECO:0000256" key="1">
    <source>
        <dbReference type="ARBA" id="ARBA00023015"/>
    </source>
</evidence>
<dbReference type="Gene3D" id="1.10.10.10">
    <property type="entry name" value="Winged helix-like DNA-binding domain superfamily/Winged helix DNA-binding domain"/>
    <property type="match status" value="1"/>
</dbReference>
<evidence type="ECO:0000313" key="6">
    <source>
        <dbReference type="Proteomes" id="UP000553776"/>
    </source>
</evidence>
<dbReference type="Proteomes" id="UP000553776">
    <property type="component" value="Unassembled WGS sequence"/>
</dbReference>
<protein>
    <submittedName>
        <fullName evidence="5">Helix-turn-helix transcriptional regulator</fullName>
    </submittedName>
</protein>
<dbReference type="PROSITE" id="PS51118">
    <property type="entry name" value="HTH_HXLR"/>
    <property type="match status" value="1"/>
</dbReference>